<dbReference type="EMBL" id="JBJKFK010001659">
    <property type="protein sequence ID" value="KAL3312536.1"/>
    <property type="molecule type" value="Genomic_DNA"/>
</dbReference>
<organism evidence="1 2">
    <name type="scientific">Cichlidogyrus casuarinus</name>
    <dbReference type="NCBI Taxonomy" id="1844966"/>
    <lineage>
        <taxon>Eukaryota</taxon>
        <taxon>Metazoa</taxon>
        <taxon>Spiralia</taxon>
        <taxon>Lophotrochozoa</taxon>
        <taxon>Platyhelminthes</taxon>
        <taxon>Monogenea</taxon>
        <taxon>Monopisthocotylea</taxon>
        <taxon>Dactylogyridea</taxon>
        <taxon>Ancyrocephalidae</taxon>
        <taxon>Cichlidogyrus</taxon>
    </lineage>
</organism>
<comment type="caution">
    <text evidence="1">The sequence shown here is derived from an EMBL/GenBank/DDBJ whole genome shotgun (WGS) entry which is preliminary data.</text>
</comment>
<gene>
    <name evidence="1" type="ORF">Ciccas_008873</name>
</gene>
<sequence length="180" mass="20591">MNALDAYVEFLHVDIKGLDGSDSKVLASPYFVAKDKIYNTTLEIDSKTNSFAWDNTVGRTILSSAIYRSQQQSIQFVFTLNQEKQDGSKLFIRVLGPIVNKEVNELRGIILKHTDEDYARGQNDKSIKPISELQEEQLAFVSRLDKSENQNDLSYLYKKEGTGEDAKYKYKLVAFQCSEW</sequence>
<accession>A0ABD2Q1E1</accession>
<reference evidence="1 2" key="1">
    <citation type="submission" date="2024-11" db="EMBL/GenBank/DDBJ databases">
        <title>Adaptive evolution of stress response genes in parasites aligns with host niche diversity.</title>
        <authorList>
            <person name="Hahn C."/>
            <person name="Resl P."/>
        </authorList>
    </citation>
    <scope>NUCLEOTIDE SEQUENCE [LARGE SCALE GENOMIC DNA]</scope>
    <source>
        <strain evidence="1">EGGRZ-B1_66</strain>
        <tissue evidence="1">Body</tissue>
    </source>
</reference>
<protein>
    <submittedName>
        <fullName evidence="1">Uncharacterized protein</fullName>
    </submittedName>
</protein>
<proteinExistence type="predicted"/>
<evidence type="ECO:0000313" key="2">
    <source>
        <dbReference type="Proteomes" id="UP001626550"/>
    </source>
</evidence>
<name>A0ABD2Q1E1_9PLAT</name>
<evidence type="ECO:0000313" key="1">
    <source>
        <dbReference type="EMBL" id="KAL3312536.1"/>
    </source>
</evidence>
<keyword evidence="2" id="KW-1185">Reference proteome</keyword>
<dbReference type="AlphaFoldDB" id="A0ABD2Q1E1"/>
<dbReference type="Proteomes" id="UP001626550">
    <property type="component" value="Unassembled WGS sequence"/>
</dbReference>